<sequence length="56" mass="6329">EKTSRVDVFQKLSASCSIVQVLTSIFYICVKNPRHPYEPHEPLPRNSGNEAVLVQC</sequence>
<feature type="non-terminal residue" evidence="1">
    <location>
        <position position="1"/>
    </location>
</feature>
<reference evidence="1" key="1">
    <citation type="submission" date="2014-05" db="EMBL/GenBank/DDBJ databases">
        <title>The transcriptome of the halophilic microalga Tetraselmis sp. GSL018 isolated from the Great Salt Lake, Utah.</title>
        <authorList>
            <person name="Jinkerson R.E."/>
            <person name="D'Adamo S."/>
            <person name="Posewitz M.C."/>
        </authorList>
    </citation>
    <scope>NUCLEOTIDE SEQUENCE</scope>
    <source>
        <strain evidence="1">GSL018</strain>
    </source>
</reference>
<proteinExistence type="predicted"/>
<protein>
    <submittedName>
        <fullName evidence="1">Uncharacterized protein</fullName>
    </submittedName>
</protein>
<accession>A0A061RNM0</accession>
<evidence type="ECO:0000313" key="1">
    <source>
        <dbReference type="EMBL" id="JAC72374.1"/>
    </source>
</evidence>
<dbReference type="EMBL" id="GBEZ01013629">
    <property type="protein sequence ID" value="JAC72374.1"/>
    <property type="molecule type" value="Transcribed_RNA"/>
</dbReference>
<gene>
    <name evidence="1" type="ORF">TSPGSL018_31492</name>
</gene>
<dbReference type="AlphaFoldDB" id="A0A061RNM0"/>
<organism evidence="1">
    <name type="scientific">Tetraselmis sp. GSL018</name>
    <dbReference type="NCBI Taxonomy" id="582737"/>
    <lineage>
        <taxon>Eukaryota</taxon>
        <taxon>Viridiplantae</taxon>
        <taxon>Chlorophyta</taxon>
        <taxon>core chlorophytes</taxon>
        <taxon>Chlorodendrophyceae</taxon>
        <taxon>Chlorodendrales</taxon>
        <taxon>Chlorodendraceae</taxon>
        <taxon>Tetraselmis</taxon>
    </lineage>
</organism>
<name>A0A061RNM0_9CHLO</name>